<comment type="caution">
    <text evidence="2">The sequence shown here is derived from an EMBL/GenBank/DDBJ whole genome shotgun (WGS) entry which is preliminary data.</text>
</comment>
<evidence type="ECO:0008006" key="4">
    <source>
        <dbReference type="Google" id="ProtNLM"/>
    </source>
</evidence>
<sequence>MLVEVTLMIASVGCSILGSGTSSTLTFRLPCQVTARMDSTFLVHVDAWDVPDGANGERIPKHSRWDPTRTEKSTRSSIGADVATQPRPSIVGVTAAGELNLAVDTHPLCHEATRDRHRSPLTLDSC</sequence>
<accession>A0ABQ1UH01</accession>
<dbReference type="EMBL" id="BMCS01000001">
    <property type="protein sequence ID" value="GGF16425.1"/>
    <property type="molecule type" value="Genomic_DNA"/>
</dbReference>
<protein>
    <recommendedName>
        <fullName evidence="4">Secreted protein</fullName>
    </recommendedName>
</protein>
<proteinExistence type="predicted"/>
<evidence type="ECO:0000313" key="2">
    <source>
        <dbReference type="EMBL" id="GGF16425.1"/>
    </source>
</evidence>
<feature type="compositionally biased region" description="Basic and acidic residues" evidence="1">
    <location>
        <begin position="58"/>
        <end position="74"/>
    </location>
</feature>
<name>A0ABQ1UH01_9NOCA</name>
<keyword evidence="3" id="KW-1185">Reference proteome</keyword>
<evidence type="ECO:0000313" key="3">
    <source>
        <dbReference type="Proteomes" id="UP000632454"/>
    </source>
</evidence>
<feature type="region of interest" description="Disordered" evidence="1">
    <location>
        <begin position="53"/>
        <end position="84"/>
    </location>
</feature>
<evidence type="ECO:0000256" key="1">
    <source>
        <dbReference type="SAM" id="MobiDB-lite"/>
    </source>
</evidence>
<reference evidence="3" key="1">
    <citation type="journal article" date="2019" name="Int. J. Syst. Evol. Microbiol.">
        <title>The Global Catalogue of Microorganisms (GCM) 10K type strain sequencing project: providing services to taxonomists for standard genome sequencing and annotation.</title>
        <authorList>
            <consortium name="The Broad Institute Genomics Platform"/>
            <consortium name="The Broad Institute Genome Sequencing Center for Infectious Disease"/>
            <person name="Wu L."/>
            <person name="Ma J."/>
        </authorList>
    </citation>
    <scope>NUCLEOTIDE SEQUENCE [LARGE SCALE GENOMIC DNA]</scope>
    <source>
        <strain evidence="3">CCM 7855</strain>
    </source>
</reference>
<gene>
    <name evidence="2" type="ORF">GCM10007298_10570</name>
</gene>
<organism evidence="2 3">
    <name type="scientific">Williamsia phyllosphaerae</name>
    <dbReference type="NCBI Taxonomy" id="885042"/>
    <lineage>
        <taxon>Bacteria</taxon>
        <taxon>Bacillati</taxon>
        <taxon>Actinomycetota</taxon>
        <taxon>Actinomycetes</taxon>
        <taxon>Mycobacteriales</taxon>
        <taxon>Nocardiaceae</taxon>
        <taxon>Williamsia</taxon>
    </lineage>
</organism>
<dbReference type="Proteomes" id="UP000632454">
    <property type="component" value="Unassembled WGS sequence"/>
</dbReference>